<keyword evidence="3 5" id="KW-1133">Transmembrane helix</keyword>
<sequence length="381" mass="42240">MHGPEFRETSSHAFLPTAEDPLKTWIDEAKNPSSGTVASGLLNDEQFDIICLVLISVLQLINITGVVTNSLNIAVFVRLGLAEPSNISLLALAVCDLTCMVLSMWTNLCYLPPFRDSPLPFHPTNVTLLAGGGLYSFMVRTVAWITAFITFERCLCILVPLKVKRLITPRTTTTAMLVIGTLTVLPYLLTYTRYKFEWVFSPNVNATILDVVHIDTNIAILLEKVVMTICGVIQPMLAFVIVIVCTIFLVVRLKRVSSWRASVTTGNLNLREDMSGESAAPSKVSAKSSVSSKEQLLVKMVVAIATIFIICFIPTFIMLLLAALFDEFFMFGIYKRIFITNGLITFLGQSLSGTVNIIIYYTMASKYRACLRCLLRLDHQG</sequence>
<reference evidence="7 8" key="1">
    <citation type="journal article" date="2021" name="Elife">
        <title>Chloroplast acquisition without the gene transfer in kleptoplastic sea slugs, Plakobranchus ocellatus.</title>
        <authorList>
            <person name="Maeda T."/>
            <person name="Takahashi S."/>
            <person name="Yoshida T."/>
            <person name="Shimamura S."/>
            <person name="Takaki Y."/>
            <person name="Nagai Y."/>
            <person name="Toyoda A."/>
            <person name="Suzuki Y."/>
            <person name="Arimoto A."/>
            <person name="Ishii H."/>
            <person name="Satoh N."/>
            <person name="Nishiyama T."/>
            <person name="Hasebe M."/>
            <person name="Maruyama T."/>
            <person name="Minagawa J."/>
            <person name="Obokata J."/>
            <person name="Shigenobu S."/>
        </authorList>
    </citation>
    <scope>NUCLEOTIDE SEQUENCE [LARGE SCALE GENOMIC DNA]</scope>
</reference>
<dbReference type="InterPro" id="IPR052954">
    <property type="entry name" value="GPCR-Ligand_Int"/>
</dbReference>
<evidence type="ECO:0000313" key="8">
    <source>
        <dbReference type="Proteomes" id="UP000735302"/>
    </source>
</evidence>
<keyword evidence="8" id="KW-1185">Reference proteome</keyword>
<feature type="transmembrane region" description="Helical" evidence="5">
    <location>
        <begin position="128"/>
        <end position="151"/>
    </location>
</feature>
<feature type="transmembrane region" description="Helical" evidence="5">
    <location>
        <begin position="47"/>
        <end position="77"/>
    </location>
</feature>
<feature type="transmembrane region" description="Helical" evidence="5">
    <location>
        <begin position="337"/>
        <end position="362"/>
    </location>
</feature>
<evidence type="ECO:0000313" key="7">
    <source>
        <dbReference type="EMBL" id="GFO39447.1"/>
    </source>
</evidence>
<gene>
    <name evidence="7" type="ORF">PoB_006595200</name>
</gene>
<dbReference type="PANTHER" id="PTHR46641:SF2">
    <property type="entry name" value="FMRFAMIDE RECEPTOR"/>
    <property type="match status" value="1"/>
</dbReference>
<keyword evidence="4 5" id="KW-0472">Membrane</keyword>
<evidence type="ECO:0000256" key="5">
    <source>
        <dbReference type="SAM" id="Phobius"/>
    </source>
</evidence>
<dbReference type="PROSITE" id="PS50262">
    <property type="entry name" value="G_PROTEIN_RECEP_F1_2"/>
    <property type="match status" value="1"/>
</dbReference>
<dbReference type="Pfam" id="PF00001">
    <property type="entry name" value="7tm_1"/>
    <property type="match status" value="1"/>
</dbReference>
<organism evidence="7 8">
    <name type="scientific">Plakobranchus ocellatus</name>
    <dbReference type="NCBI Taxonomy" id="259542"/>
    <lineage>
        <taxon>Eukaryota</taxon>
        <taxon>Metazoa</taxon>
        <taxon>Spiralia</taxon>
        <taxon>Lophotrochozoa</taxon>
        <taxon>Mollusca</taxon>
        <taxon>Gastropoda</taxon>
        <taxon>Heterobranchia</taxon>
        <taxon>Euthyneura</taxon>
        <taxon>Panpulmonata</taxon>
        <taxon>Sacoglossa</taxon>
        <taxon>Placobranchoidea</taxon>
        <taxon>Plakobranchidae</taxon>
        <taxon>Plakobranchus</taxon>
    </lineage>
</organism>
<keyword evidence="2 5" id="KW-0812">Transmembrane</keyword>
<protein>
    <submittedName>
        <fullName evidence="7">Chemosensory receptor a</fullName>
    </submittedName>
</protein>
<dbReference type="SUPFAM" id="SSF81321">
    <property type="entry name" value="Family A G protein-coupled receptor-like"/>
    <property type="match status" value="1"/>
</dbReference>
<comment type="caution">
    <text evidence="7">The sequence shown here is derived from an EMBL/GenBank/DDBJ whole genome shotgun (WGS) entry which is preliminary data.</text>
</comment>
<dbReference type="PRINTS" id="PR00237">
    <property type="entry name" value="GPCRRHODOPSN"/>
</dbReference>
<feature type="transmembrane region" description="Helical" evidence="5">
    <location>
        <begin position="172"/>
        <end position="189"/>
    </location>
</feature>
<dbReference type="InterPro" id="IPR017452">
    <property type="entry name" value="GPCR_Rhodpsn_7TM"/>
</dbReference>
<dbReference type="GO" id="GO:0016020">
    <property type="term" value="C:membrane"/>
    <property type="evidence" value="ECO:0007669"/>
    <property type="project" value="UniProtKB-SubCell"/>
</dbReference>
<comment type="subcellular location">
    <subcellularLocation>
        <location evidence="1">Membrane</location>
    </subcellularLocation>
</comment>
<dbReference type="GO" id="GO:0004930">
    <property type="term" value="F:G protein-coupled receptor activity"/>
    <property type="evidence" value="ECO:0007669"/>
    <property type="project" value="InterPro"/>
</dbReference>
<dbReference type="AlphaFoldDB" id="A0AAV4D5N4"/>
<feature type="domain" description="G-protein coupled receptors family 1 profile" evidence="6">
    <location>
        <begin position="68"/>
        <end position="360"/>
    </location>
</feature>
<keyword evidence="7" id="KW-0675">Receptor</keyword>
<dbReference type="Gene3D" id="1.20.1070.10">
    <property type="entry name" value="Rhodopsin 7-helix transmembrane proteins"/>
    <property type="match status" value="1"/>
</dbReference>
<dbReference type="InterPro" id="IPR000276">
    <property type="entry name" value="GPCR_Rhodpsn"/>
</dbReference>
<dbReference type="PANTHER" id="PTHR46641">
    <property type="entry name" value="FMRFAMIDE RECEPTOR-RELATED"/>
    <property type="match status" value="1"/>
</dbReference>
<dbReference type="EMBL" id="BLXT01007498">
    <property type="protein sequence ID" value="GFO39447.1"/>
    <property type="molecule type" value="Genomic_DNA"/>
</dbReference>
<evidence type="ECO:0000259" key="6">
    <source>
        <dbReference type="PROSITE" id="PS50262"/>
    </source>
</evidence>
<evidence type="ECO:0000256" key="2">
    <source>
        <dbReference type="ARBA" id="ARBA00022692"/>
    </source>
</evidence>
<accession>A0AAV4D5N4</accession>
<feature type="transmembrane region" description="Helical" evidence="5">
    <location>
        <begin position="225"/>
        <end position="251"/>
    </location>
</feature>
<evidence type="ECO:0000256" key="3">
    <source>
        <dbReference type="ARBA" id="ARBA00022989"/>
    </source>
</evidence>
<evidence type="ECO:0000256" key="4">
    <source>
        <dbReference type="ARBA" id="ARBA00023136"/>
    </source>
</evidence>
<feature type="transmembrane region" description="Helical" evidence="5">
    <location>
        <begin position="296"/>
        <end position="325"/>
    </location>
</feature>
<feature type="transmembrane region" description="Helical" evidence="5">
    <location>
        <begin position="89"/>
        <end position="108"/>
    </location>
</feature>
<name>A0AAV4D5N4_9GAST</name>
<dbReference type="Proteomes" id="UP000735302">
    <property type="component" value="Unassembled WGS sequence"/>
</dbReference>
<proteinExistence type="predicted"/>
<evidence type="ECO:0000256" key="1">
    <source>
        <dbReference type="ARBA" id="ARBA00004370"/>
    </source>
</evidence>